<sequence>MNVDIIRTMNLLGRGNDLSLLPRVHQREVVQMFMAAKALMLMASDDSDSSSSDDDILSHTSSADDASAPYDGIDDSTAPTITLYDPADEGRISDIHTVFRRDIYEGYVVPFGARYAGTVAFRCRFCKHLPSESRASQSWVFPRTIEQMYRAHIRFNREHFPNCKCIPVEIRAKVAKLKKSSCRGSKNYWVTSALKKGLVNGDKGIVLCGKAAEV</sequence>
<keyword evidence="3" id="KW-1185">Reference proteome</keyword>
<proteinExistence type="predicted"/>
<name>A0ABD3PH74_9STRA</name>
<comment type="caution">
    <text evidence="2">The sequence shown here is derived from an EMBL/GenBank/DDBJ whole genome shotgun (WGS) entry which is preliminary data.</text>
</comment>
<organism evidence="2 3">
    <name type="scientific">Cyclotella cryptica</name>
    <dbReference type="NCBI Taxonomy" id="29204"/>
    <lineage>
        <taxon>Eukaryota</taxon>
        <taxon>Sar</taxon>
        <taxon>Stramenopiles</taxon>
        <taxon>Ochrophyta</taxon>
        <taxon>Bacillariophyta</taxon>
        <taxon>Coscinodiscophyceae</taxon>
        <taxon>Thalassiosirophycidae</taxon>
        <taxon>Stephanodiscales</taxon>
        <taxon>Stephanodiscaceae</taxon>
        <taxon>Cyclotella</taxon>
    </lineage>
</organism>
<dbReference type="EMBL" id="JABMIG020000208">
    <property type="protein sequence ID" value="KAL3785835.1"/>
    <property type="molecule type" value="Genomic_DNA"/>
</dbReference>
<evidence type="ECO:0000313" key="3">
    <source>
        <dbReference type="Proteomes" id="UP001516023"/>
    </source>
</evidence>
<evidence type="ECO:0000313" key="2">
    <source>
        <dbReference type="EMBL" id="KAL3785835.1"/>
    </source>
</evidence>
<gene>
    <name evidence="2" type="ORF">HJC23_012390</name>
</gene>
<reference evidence="2 3" key="1">
    <citation type="journal article" date="2020" name="G3 (Bethesda)">
        <title>Improved Reference Genome for Cyclotella cryptica CCMP332, a Model for Cell Wall Morphogenesis, Salinity Adaptation, and Lipid Production in Diatoms (Bacillariophyta).</title>
        <authorList>
            <person name="Roberts W.R."/>
            <person name="Downey K.M."/>
            <person name="Ruck E.C."/>
            <person name="Traller J.C."/>
            <person name="Alverson A.J."/>
        </authorList>
    </citation>
    <scope>NUCLEOTIDE SEQUENCE [LARGE SCALE GENOMIC DNA]</scope>
    <source>
        <strain evidence="2 3">CCMP332</strain>
    </source>
</reference>
<accession>A0ABD3PH74</accession>
<dbReference type="Proteomes" id="UP001516023">
    <property type="component" value="Unassembled WGS sequence"/>
</dbReference>
<feature type="region of interest" description="Disordered" evidence="1">
    <location>
        <begin position="50"/>
        <end position="74"/>
    </location>
</feature>
<dbReference type="AlphaFoldDB" id="A0ABD3PH74"/>
<protein>
    <submittedName>
        <fullName evidence="2">Uncharacterized protein</fullName>
    </submittedName>
</protein>
<evidence type="ECO:0000256" key="1">
    <source>
        <dbReference type="SAM" id="MobiDB-lite"/>
    </source>
</evidence>